<dbReference type="InterPro" id="IPR009057">
    <property type="entry name" value="Homeodomain-like_sf"/>
</dbReference>
<reference evidence="3" key="1">
    <citation type="submission" date="2022-03" db="EMBL/GenBank/DDBJ databases">
        <authorList>
            <person name="Sayadi A."/>
        </authorList>
    </citation>
    <scope>NUCLEOTIDE SEQUENCE</scope>
</reference>
<name>A0A9P0NSF3_ACAOB</name>
<accession>A0A9P0NSF3</accession>
<proteinExistence type="predicted"/>
<evidence type="ECO:0000259" key="2">
    <source>
        <dbReference type="Pfam" id="PF05225"/>
    </source>
</evidence>
<gene>
    <name evidence="3" type="ORF">ACAOBT_LOCUS483</name>
</gene>
<dbReference type="SUPFAM" id="SSF46689">
    <property type="entry name" value="Homeodomain-like"/>
    <property type="match status" value="1"/>
</dbReference>
<dbReference type="AlphaFoldDB" id="A0A9P0NSF3"/>
<dbReference type="Pfam" id="PF05225">
    <property type="entry name" value="HTH_psq"/>
    <property type="match status" value="1"/>
</dbReference>
<sequence>MVQKYQRKTQRQLWDEDKMQQAIEEVRHGYKTAARNFGVPLMSLKRRCIGTNKLAVNNVKKLESKTGVFTKEQE</sequence>
<evidence type="ECO:0000313" key="4">
    <source>
        <dbReference type="Proteomes" id="UP001152888"/>
    </source>
</evidence>
<evidence type="ECO:0000256" key="1">
    <source>
        <dbReference type="ARBA" id="ARBA00004123"/>
    </source>
</evidence>
<evidence type="ECO:0000313" key="3">
    <source>
        <dbReference type="EMBL" id="CAH1954315.1"/>
    </source>
</evidence>
<keyword evidence="4" id="KW-1185">Reference proteome</keyword>
<dbReference type="GO" id="GO:0003677">
    <property type="term" value="F:DNA binding"/>
    <property type="evidence" value="ECO:0007669"/>
    <property type="project" value="InterPro"/>
</dbReference>
<dbReference type="GO" id="GO:0005634">
    <property type="term" value="C:nucleus"/>
    <property type="evidence" value="ECO:0007669"/>
    <property type="project" value="UniProtKB-SubCell"/>
</dbReference>
<comment type="subcellular location">
    <subcellularLocation>
        <location evidence="1">Nucleus</location>
    </subcellularLocation>
</comment>
<dbReference type="InterPro" id="IPR007889">
    <property type="entry name" value="HTH_Psq"/>
</dbReference>
<protein>
    <recommendedName>
        <fullName evidence="2">HTH psq-type domain-containing protein</fullName>
    </recommendedName>
</protein>
<dbReference type="Proteomes" id="UP001152888">
    <property type="component" value="Unassembled WGS sequence"/>
</dbReference>
<dbReference type="EMBL" id="CAKOFQ010006653">
    <property type="protein sequence ID" value="CAH1954315.1"/>
    <property type="molecule type" value="Genomic_DNA"/>
</dbReference>
<dbReference type="OrthoDB" id="6763942at2759"/>
<feature type="domain" description="HTH psq-type" evidence="2">
    <location>
        <begin position="15"/>
        <end position="48"/>
    </location>
</feature>
<comment type="caution">
    <text evidence="3">The sequence shown here is derived from an EMBL/GenBank/DDBJ whole genome shotgun (WGS) entry which is preliminary data.</text>
</comment>
<dbReference type="Gene3D" id="1.10.10.60">
    <property type="entry name" value="Homeodomain-like"/>
    <property type="match status" value="1"/>
</dbReference>
<organism evidence="3 4">
    <name type="scientific">Acanthoscelides obtectus</name>
    <name type="common">Bean weevil</name>
    <name type="synonym">Bruchus obtectus</name>
    <dbReference type="NCBI Taxonomy" id="200917"/>
    <lineage>
        <taxon>Eukaryota</taxon>
        <taxon>Metazoa</taxon>
        <taxon>Ecdysozoa</taxon>
        <taxon>Arthropoda</taxon>
        <taxon>Hexapoda</taxon>
        <taxon>Insecta</taxon>
        <taxon>Pterygota</taxon>
        <taxon>Neoptera</taxon>
        <taxon>Endopterygota</taxon>
        <taxon>Coleoptera</taxon>
        <taxon>Polyphaga</taxon>
        <taxon>Cucujiformia</taxon>
        <taxon>Chrysomeloidea</taxon>
        <taxon>Chrysomelidae</taxon>
        <taxon>Bruchinae</taxon>
        <taxon>Bruchini</taxon>
        <taxon>Acanthoscelides</taxon>
    </lineage>
</organism>